<dbReference type="SUPFAM" id="SSF54791">
    <property type="entry name" value="Eukaryotic type KH-domain (KH-domain type I)"/>
    <property type="match status" value="1"/>
</dbReference>
<feature type="compositionally biased region" description="Low complexity" evidence="1">
    <location>
        <begin position="1"/>
        <end position="17"/>
    </location>
</feature>
<dbReference type="PANTHER" id="PTHR35261">
    <property type="entry name" value="ORGANELLAR PROTEIN, PUTATIVE-RELATED-RELATED"/>
    <property type="match status" value="1"/>
</dbReference>
<dbReference type="InterPro" id="IPR052884">
    <property type="entry name" value="VID_Regulator"/>
</dbReference>
<feature type="compositionally biased region" description="Low complexity" evidence="1">
    <location>
        <begin position="56"/>
        <end position="75"/>
    </location>
</feature>
<feature type="compositionally biased region" description="Low complexity" evidence="1">
    <location>
        <begin position="435"/>
        <end position="465"/>
    </location>
</feature>
<evidence type="ECO:0000313" key="3">
    <source>
        <dbReference type="Proteomes" id="UP000007797"/>
    </source>
</evidence>
<reference evidence="3" key="1">
    <citation type="journal article" date="2011" name="Genome Res.">
        <title>Phylogeny-wide analysis of social amoeba genomes highlights ancient origins for complex intercellular communication.</title>
        <authorList>
            <person name="Heidel A.J."/>
            <person name="Lawal H.M."/>
            <person name="Felder M."/>
            <person name="Schilde C."/>
            <person name="Helps N.R."/>
            <person name="Tunggal B."/>
            <person name="Rivero F."/>
            <person name="John U."/>
            <person name="Schleicher M."/>
            <person name="Eichinger L."/>
            <person name="Platzer M."/>
            <person name="Noegel A.A."/>
            <person name="Schaap P."/>
            <person name="Gloeckner G."/>
        </authorList>
    </citation>
    <scope>NUCLEOTIDE SEQUENCE [LARGE SCALE GENOMIC DNA]</scope>
    <source>
        <strain evidence="3">SH3</strain>
    </source>
</reference>
<feature type="region of interest" description="Disordered" evidence="1">
    <location>
        <begin position="1"/>
        <end position="75"/>
    </location>
</feature>
<gene>
    <name evidence="2" type="ORF">DFA_06635</name>
</gene>
<keyword evidence="3" id="KW-1185">Reference proteome</keyword>
<feature type="region of interest" description="Disordered" evidence="1">
    <location>
        <begin position="640"/>
        <end position="665"/>
    </location>
</feature>
<dbReference type="OrthoDB" id="18169at2759"/>
<dbReference type="OMA" id="VKGSLWG"/>
<accession>F4Q1U9</accession>
<feature type="compositionally biased region" description="Basic residues" evidence="1">
    <location>
        <begin position="33"/>
        <end position="42"/>
    </location>
</feature>
<dbReference type="InterPro" id="IPR036612">
    <property type="entry name" value="KH_dom_type_1_sf"/>
</dbReference>
<feature type="compositionally biased region" description="Gly residues" evidence="1">
    <location>
        <begin position="154"/>
        <end position="178"/>
    </location>
</feature>
<dbReference type="EMBL" id="GL883020">
    <property type="protein sequence ID" value="EGG17969.1"/>
    <property type="molecule type" value="Genomic_DNA"/>
</dbReference>
<name>F4Q1U9_CACFS</name>
<proteinExistence type="predicted"/>
<organism evidence="2 3">
    <name type="scientific">Cavenderia fasciculata</name>
    <name type="common">Slime mold</name>
    <name type="synonym">Dictyostelium fasciculatum</name>
    <dbReference type="NCBI Taxonomy" id="261658"/>
    <lineage>
        <taxon>Eukaryota</taxon>
        <taxon>Amoebozoa</taxon>
        <taxon>Evosea</taxon>
        <taxon>Eumycetozoa</taxon>
        <taxon>Dictyostelia</taxon>
        <taxon>Acytosteliales</taxon>
        <taxon>Cavenderiaceae</taxon>
        <taxon>Cavenderia</taxon>
    </lineage>
</organism>
<dbReference type="GO" id="GO:0003723">
    <property type="term" value="F:RNA binding"/>
    <property type="evidence" value="ECO:0007669"/>
    <property type="project" value="InterPro"/>
</dbReference>
<evidence type="ECO:0000256" key="1">
    <source>
        <dbReference type="SAM" id="MobiDB-lite"/>
    </source>
</evidence>
<dbReference type="GeneID" id="14870130"/>
<dbReference type="PANTHER" id="PTHR35261:SF3">
    <property type="entry name" value="VACUOLAR IMPORT AND DEGRADATION PROTEIN 22"/>
    <property type="match status" value="1"/>
</dbReference>
<feature type="region of interest" description="Disordered" evidence="1">
    <location>
        <begin position="294"/>
        <end position="317"/>
    </location>
</feature>
<feature type="compositionally biased region" description="Low complexity" evidence="1">
    <location>
        <begin position="295"/>
        <end position="312"/>
    </location>
</feature>
<dbReference type="RefSeq" id="XP_004356861.1">
    <property type="nucleotide sequence ID" value="XM_004356808.1"/>
</dbReference>
<feature type="compositionally biased region" description="Gly residues" evidence="1">
    <location>
        <begin position="18"/>
        <end position="29"/>
    </location>
</feature>
<dbReference type="Proteomes" id="UP000007797">
    <property type="component" value="Unassembled WGS sequence"/>
</dbReference>
<evidence type="ECO:0008006" key="4">
    <source>
        <dbReference type="Google" id="ProtNLM"/>
    </source>
</evidence>
<feature type="region of interest" description="Disordered" evidence="1">
    <location>
        <begin position="434"/>
        <end position="465"/>
    </location>
</feature>
<dbReference type="KEGG" id="dfa:DFA_06635"/>
<sequence length="665" mass="73935">MNTNNNNNNNNNNINNNNGGGNGRDGGYQYGRFHMRGTKRYGPRGGGQHTGGHIDQSQQPQQQQQSSAPFQQQQHPMMDDIVQQQSYFNSQPLQQQQQLQPQQLQQHQHQQPQHQQQQQHQQPQQQQQQPLQQQSSSGKPFRGGFQSNYSPRGGPSGNRGSNRGGRGSRGGFRGGYRGGSSSSSSYFPHFGGKMLKTFVNIPTFSGGAIIGVKGSLWGLINKATNARLKIFKTTAVIKCPDAQQLERAKEIVLKLKNTSAKYLSLVDYKGDQRLKFVHQPNYAVVLFENKASQASSSSSSSSSSSTSTTSTTEDNIDIQEIVRTHEPQFVGRFNEIFSTLSIEKTNNIPFVDVKAGKIWFLNSNEIPSPAMTADKYELLTESLDSVFQNSTCISESFVHTHNLFKEKKPYVLVTLLDTDTLDILTIKCFEEKVVSPSSPSNSANSATSNSSSSATSSTSTAAAAGSPSSSVEYRFVNPTLYKQTHHINAKVLLPQLSKQGHFDLRISIDTLSKAPLESHPHSDRLKQFLSSIHIFKNSNGNNTYQIPDSNLFIVESLIIQKVSIYRNNQKTLQFHLLEDNVTRLTTSAPEYNRPATSILCTSPALYDMFKSKNWNNEQVLDEIKNVSKNVRILISQLDVKQATPPQTGDTEGNIHQENDQDSDEE</sequence>
<evidence type="ECO:0000313" key="2">
    <source>
        <dbReference type="EMBL" id="EGG17969.1"/>
    </source>
</evidence>
<feature type="compositionally biased region" description="Low complexity" evidence="1">
    <location>
        <begin position="91"/>
        <end position="134"/>
    </location>
</feature>
<feature type="region of interest" description="Disordered" evidence="1">
    <location>
        <begin position="91"/>
        <end position="184"/>
    </location>
</feature>
<dbReference type="AlphaFoldDB" id="F4Q1U9"/>
<protein>
    <recommendedName>
        <fullName evidence="4">K Homology domain-containing protein</fullName>
    </recommendedName>
</protein>